<comment type="caution">
    <text evidence="4">The sequence shown here is derived from an EMBL/GenBank/DDBJ whole genome shotgun (WGS) entry which is preliminary data.</text>
</comment>
<dbReference type="SUPFAM" id="SSF53850">
    <property type="entry name" value="Periplasmic binding protein-like II"/>
    <property type="match status" value="1"/>
</dbReference>
<dbReference type="AlphaFoldDB" id="A0A931IXW9"/>
<evidence type="ECO:0000256" key="1">
    <source>
        <dbReference type="ARBA" id="ARBA00004418"/>
    </source>
</evidence>
<reference evidence="4" key="1">
    <citation type="submission" date="2020-12" db="EMBL/GenBank/DDBJ databases">
        <title>The genome sequence of Inhella sp. 4Y17.</title>
        <authorList>
            <person name="Liu Y."/>
        </authorList>
    </citation>
    <scope>NUCLEOTIDE SEQUENCE</scope>
    <source>
        <strain evidence="4">4Y10</strain>
    </source>
</reference>
<dbReference type="EMBL" id="JAEDAL010000006">
    <property type="protein sequence ID" value="MBH9553616.1"/>
    <property type="molecule type" value="Genomic_DNA"/>
</dbReference>
<keyword evidence="5" id="KW-1185">Reference proteome</keyword>
<comment type="subcellular location">
    <subcellularLocation>
        <location evidence="1">Periplasm</location>
    </subcellularLocation>
</comment>
<evidence type="ECO:0000313" key="4">
    <source>
        <dbReference type="EMBL" id="MBH9553616.1"/>
    </source>
</evidence>
<dbReference type="RefSeq" id="WP_198101232.1">
    <property type="nucleotide sequence ID" value="NZ_JAEDAL010000006.1"/>
</dbReference>
<name>A0A931IXW9_9BURK</name>
<accession>A0A931IXW9</accession>
<keyword evidence="3" id="KW-0732">Signal</keyword>
<comment type="similarity">
    <text evidence="2">Belongs to the bacterial solute-binding protein SsuA/TauA family.</text>
</comment>
<dbReference type="PROSITE" id="PS51318">
    <property type="entry name" value="TAT"/>
    <property type="match status" value="1"/>
</dbReference>
<protein>
    <submittedName>
        <fullName evidence="4">ABC transporter substrate-binding protein</fullName>
    </submittedName>
</protein>
<dbReference type="GO" id="GO:0042597">
    <property type="term" value="C:periplasmic space"/>
    <property type="evidence" value="ECO:0007669"/>
    <property type="project" value="UniProtKB-SubCell"/>
</dbReference>
<dbReference type="Pfam" id="PF13379">
    <property type="entry name" value="NMT1_2"/>
    <property type="match status" value="1"/>
</dbReference>
<proteinExistence type="inferred from homology"/>
<dbReference type="InterPro" id="IPR006311">
    <property type="entry name" value="TAT_signal"/>
</dbReference>
<evidence type="ECO:0000256" key="2">
    <source>
        <dbReference type="ARBA" id="ARBA00010742"/>
    </source>
</evidence>
<dbReference type="Proteomes" id="UP000620139">
    <property type="component" value="Unassembled WGS sequence"/>
</dbReference>
<evidence type="ECO:0000313" key="5">
    <source>
        <dbReference type="Proteomes" id="UP000620139"/>
    </source>
</evidence>
<dbReference type="PROSITE" id="PS51257">
    <property type="entry name" value="PROKAR_LIPOPROTEIN"/>
    <property type="match status" value="1"/>
</dbReference>
<dbReference type="Gene3D" id="3.40.190.10">
    <property type="entry name" value="Periplasmic binding protein-like II"/>
    <property type="match status" value="2"/>
</dbReference>
<dbReference type="PANTHER" id="PTHR30024:SF47">
    <property type="entry name" value="TAURINE-BINDING PERIPLASMIC PROTEIN"/>
    <property type="match status" value="1"/>
</dbReference>
<sequence>MHSPNRRLLLQTLALGGAMGLAGCVSAPPPLRVGSIVFPGYEPLFLARDLGWLHSDQVRLIELLSSQDSLRALASKQLEAAMLTLDEVLSGISEGLDLRVVAILDRSEGADAVVVHPRVPNDAALAGLTLAYEEGAVGALMLAEFLRAHKLKPEHFKRVPTTLMESAAALRSGSADVVVTGEPWLSQLEAFGARRLFDSRAIPWRIIDLLAVRADVLTSHGHHIRHAVHSHYSALGFWQRRPEEAARRVAPRLDLPVEQVATVLRGLIQPDLDTTRRWFQPGSELARQVEALQQQMVRDGLLSRSVPTGTLFDPRFLD</sequence>
<evidence type="ECO:0000256" key="3">
    <source>
        <dbReference type="ARBA" id="ARBA00022729"/>
    </source>
</evidence>
<organism evidence="4 5">
    <name type="scientific">Inhella gelatinilytica</name>
    <dbReference type="NCBI Taxonomy" id="2795030"/>
    <lineage>
        <taxon>Bacteria</taxon>
        <taxon>Pseudomonadati</taxon>
        <taxon>Pseudomonadota</taxon>
        <taxon>Betaproteobacteria</taxon>
        <taxon>Burkholderiales</taxon>
        <taxon>Sphaerotilaceae</taxon>
        <taxon>Inhella</taxon>
    </lineage>
</organism>
<dbReference type="PANTHER" id="PTHR30024">
    <property type="entry name" value="ALIPHATIC SULFONATES-BINDING PROTEIN-RELATED"/>
    <property type="match status" value="1"/>
</dbReference>
<gene>
    <name evidence="4" type="ORF">I7X43_12265</name>
</gene>